<sequence>MSLKSVLYRLDYPAGGDYDLENQGEDLPRWVLLEQVISKEENKIDAKLAGRMLAEMFQIFPFKNPNE</sequence>
<proteinExistence type="predicted"/>
<reference evidence="1 2" key="1">
    <citation type="submission" date="2019-10" db="EMBL/GenBank/DDBJ databases">
        <title>Description of Paenibacillus humi sp. nov.</title>
        <authorList>
            <person name="Carlier A."/>
            <person name="Qi S."/>
        </authorList>
    </citation>
    <scope>NUCLEOTIDE SEQUENCE [LARGE SCALE GENOMIC DNA]</scope>
    <source>
        <strain evidence="1 2">LMG 31461</strain>
    </source>
</reference>
<keyword evidence="2" id="KW-1185">Reference proteome</keyword>
<comment type="caution">
    <text evidence="1">The sequence shown here is derived from an EMBL/GenBank/DDBJ whole genome shotgun (WGS) entry which is preliminary data.</text>
</comment>
<evidence type="ECO:0000313" key="1">
    <source>
        <dbReference type="EMBL" id="NOU68673.1"/>
    </source>
</evidence>
<dbReference type="RefSeq" id="WP_171636133.1">
    <property type="nucleotide sequence ID" value="NZ_WHNY01000075.1"/>
</dbReference>
<organism evidence="1 2">
    <name type="scientific">Paenibacillus plantarum</name>
    <dbReference type="NCBI Taxonomy" id="2654975"/>
    <lineage>
        <taxon>Bacteria</taxon>
        <taxon>Bacillati</taxon>
        <taxon>Bacillota</taxon>
        <taxon>Bacilli</taxon>
        <taxon>Bacillales</taxon>
        <taxon>Paenibacillaceae</taxon>
        <taxon>Paenibacillus</taxon>
    </lineage>
</organism>
<dbReference type="Proteomes" id="UP000653578">
    <property type="component" value="Unassembled WGS sequence"/>
</dbReference>
<name>A0ABX1XJK1_9BACL</name>
<dbReference type="EMBL" id="WHNY01000075">
    <property type="protein sequence ID" value="NOU68673.1"/>
    <property type="molecule type" value="Genomic_DNA"/>
</dbReference>
<gene>
    <name evidence="1" type="ORF">GC096_32080</name>
</gene>
<evidence type="ECO:0000313" key="2">
    <source>
        <dbReference type="Proteomes" id="UP000653578"/>
    </source>
</evidence>
<protein>
    <submittedName>
        <fullName evidence="1">Uncharacterized protein</fullName>
    </submittedName>
</protein>
<accession>A0ABX1XJK1</accession>